<accession>A0A6G1FSC0</accession>
<evidence type="ECO:0000313" key="3">
    <source>
        <dbReference type="RefSeq" id="XP_033530386.1"/>
    </source>
</evidence>
<reference evidence="3" key="2">
    <citation type="submission" date="2020-04" db="EMBL/GenBank/DDBJ databases">
        <authorList>
            <consortium name="NCBI Genome Project"/>
        </authorList>
    </citation>
    <scope>NUCLEOTIDE SEQUENCE</scope>
    <source>
        <strain evidence="3">CBS 781.70</strain>
    </source>
</reference>
<dbReference type="GeneID" id="54414963"/>
<evidence type="ECO:0000313" key="1">
    <source>
        <dbReference type="EMBL" id="KAF1808755.1"/>
    </source>
</evidence>
<dbReference type="EMBL" id="ML975179">
    <property type="protein sequence ID" value="KAF1808755.1"/>
    <property type="molecule type" value="Genomic_DNA"/>
</dbReference>
<organism evidence="1">
    <name type="scientific">Eremomyces bilateralis CBS 781.70</name>
    <dbReference type="NCBI Taxonomy" id="1392243"/>
    <lineage>
        <taxon>Eukaryota</taxon>
        <taxon>Fungi</taxon>
        <taxon>Dikarya</taxon>
        <taxon>Ascomycota</taxon>
        <taxon>Pezizomycotina</taxon>
        <taxon>Dothideomycetes</taxon>
        <taxon>Dothideomycetes incertae sedis</taxon>
        <taxon>Eremomycetales</taxon>
        <taxon>Eremomycetaceae</taxon>
        <taxon>Eremomyces</taxon>
    </lineage>
</organism>
<protein>
    <submittedName>
        <fullName evidence="1 3">Uncharacterized protein</fullName>
    </submittedName>
</protein>
<evidence type="ECO:0000313" key="2">
    <source>
        <dbReference type="Proteomes" id="UP000504638"/>
    </source>
</evidence>
<gene>
    <name evidence="1 3" type="ORF">P152DRAFT_208277</name>
</gene>
<reference evidence="3" key="3">
    <citation type="submission" date="2025-04" db="UniProtKB">
        <authorList>
            <consortium name="RefSeq"/>
        </authorList>
    </citation>
    <scope>IDENTIFICATION</scope>
    <source>
        <strain evidence="3">CBS 781.70</strain>
    </source>
</reference>
<name>A0A6G1FSC0_9PEZI</name>
<reference evidence="1 3" key="1">
    <citation type="submission" date="2020-01" db="EMBL/GenBank/DDBJ databases">
        <authorList>
            <consortium name="DOE Joint Genome Institute"/>
            <person name="Haridas S."/>
            <person name="Albert R."/>
            <person name="Binder M."/>
            <person name="Bloem J."/>
            <person name="Labutti K."/>
            <person name="Salamov A."/>
            <person name="Andreopoulos B."/>
            <person name="Baker S.E."/>
            <person name="Barry K."/>
            <person name="Bills G."/>
            <person name="Bluhm B.H."/>
            <person name="Cannon C."/>
            <person name="Castanera R."/>
            <person name="Culley D.E."/>
            <person name="Daum C."/>
            <person name="Ezra D."/>
            <person name="Gonzalez J.B."/>
            <person name="Henrissat B."/>
            <person name="Kuo A."/>
            <person name="Liang C."/>
            <person name="Lipzen A."/>
            <person name="Lutzoni F."/>
            <person name="Magnuson J."/>
            <person name="Mondo S."/>
            <person name="Nolan M."/>
            <person name="Ohm R."/>
            <person name="Pangilinan J."/>
            <person name="Park H.-J."/>
            <person name="Ramirez L."/>
            <person name="Alfaro M."/>
            <person name="Sun H."/>
            <person name="Tritt A."/>
            <person name="Yoshinaga Y."/>
            <person name="Zwiers L.-H."/>
            <person name="Turgeon B.G."/>
            <person name="Goodwin S.B."/>
            <person name="Spatafora J.W."/>
            <person name="Crous P.W."/>
            <person name="Grigoriev I.V."/>
        </authorList>
    </citation>
    <scope>NUCLEOTIDE SEQUENCE</scope>
    <source>
        <strain evidence="1 3">CBS 781.70</strain>
    </source>
</reference>
<keyword evidence="2" id="KW-1185">Reference proteome</keyword>
<dbReference type="AlphaFoldDB" id="A0A6G1FSC0"/>
<sequence length="71" mass="7497">MPSRMKASAAIFEARSVSRLSLILVSLCGVPNTGIFLGGILAKVRDDRISAGSIICNEKNAPKDLLGSPIR</sequence>
<dbReference type="Proteomes" id="UP000504638">
    <property type="component" value="Unplaced"/>
</dbReference>
<proteinExistence type="predicted"/>
<dbReference type="RefSeq" id="XP_033530386.1">
    <property type="nucleotide sequence ID" value="XM_033674393.1"/>
</dbReference>